<name>A0A8G0PCV4_9HYPO</name>
<keyword evidence="2" id="KW-0812">Transmembrane</keyword>
<gene>
    <name evidence="3" type="ORF">H0G86_003138</name>
</gene>
<organism evidence="3 4">
    <name type="scientific">Trichoderma simmonsii</name>
    <dbReference type="NCBI Taxonomy" id="1491479"/>
    <lineage>
        <taxon>Eukaryota</taxon>
        <taxon>Fungi</taxon>
        <taxon>Dikarya</taxon>
        <taxon>Ascomycota</taxon>
        <taxon>Pezizomycotina</taxon>
        <taxon>Sordariomycetes</taxon>
        <taxon>Hypocreomycetidae</taxon>
        <taxon>Hypocreales</taxon>
        <taxon>Hypocreaceae</taxon>
        <taxon>Trichoderma</taxon>
    </lineage>
</organism>
<accession>A0A8G0PCV4</accession>
<protein>
    <recommendedName>
        <fullName evidence="5">Mid2 domain-containing protein</fullName>
    </recommendedName>
</protein>
<evidence type="ECO:0000313" key="4">
    <source>
        <dbReference type="Proteomes" id="UP000826661"/>
    </source>
</evidence>
<evidence type="ECO:0000256" key="1">
    <source>
        <dbReference type="SAM" id="MobiDB-lite"/>
    </source>
</evidence>
<keyword evidence="4" id="KW-1185">Reference proteome</keyword>
<feature type="compositionally biased region" description="Low complexity" evidence="1">
    <location>
        <begin position="270"/>
        <end position="292"/>
    </location>
</feature>
<evidence type="ECO:0000256" key="2">
    <source>
        <dbReference type="SAM" id="Phobius"/>
    </source>
</evidence>
<feature type="region of interest" description="Disordered" evidence="1">
    <location>
        <begin position="270"/>
        <end position="301"/>
    </location>
</feature>
<reference evidence="3 4" key="1">
    <citation type="journal article" date="2021" name="BMC Genomics">
        <title>Telomere-to-telomere genome assembly of asparaginase-producing Trichoderma simmonsii.</title>
        <authorList>
            <person name="Chung D."/>
            <person name="Kwon Y.M."/>
            <person name="Yang Y."/>
        </authorList>
    </citation>
    <scope>NUCLEOTIDE SEQUENCE [LARGE SCALE GENOMIC DNA]</scope>
    <source>
        <strain evidence="3 4">GH-Sj1</strain>
    </source>
</reference>
<evidence type="ECO:0008006" key="5">
    <source>
        <dbReference type="Google" id="ProtNLM"/>
    </source>
</evidence>
<evidence type="ECO:0000313" key="3">
    <source>
        <dbReference type="EMBL" id="QYS95867.1"/>
    </source>
</evidence>
<proteinExistence type="predicted"/>
<dbReference type="EMBL" id="CP075865">
    <property type="protein sequence ID" value="QYS95867.1"/>
    <property type="molecule type" value="Genomic_DNA"/>
</dbReference>
<keyword evidence="2" id="KW-1133">Transmembrane helix</keyword>
<sequence>MLLGSYATVYYISGLALPSAVAFITLICDESCVIWCFLDLSLGETGNLVSPVAAIDLSIRRLAMALLTSQAGTLLGPLTTTWTMPETCSIYMPSCPTCTNGFRAQSCNSINNGQVQDNTACWPPAKPGVASPSWPFVGWGFYSPGIACPAGYMTACTAVYGQRPEWDIQFTLVSSETAVGCCPTGFACANINGNTCVATATSTAVPTAFCDGTKLTDSGTETFPHVITITQTDTASDTVDVETTSLTMMLYAPMFQLNFQKSDLPASTTTASTTLSTRTTSSTSKQTSTSAADESVGKGHSGLSNGAKVGLGVGLGLGAAFLLAFAAFIYYYRRARRSQIPISSELPNNEVAEETPKVKKQPGQVYEMGDYYAPAELPGDNHEGEHLQTASRFA</sequence>
<keyword evidence="2" id="KW-0472">Membrane</keyword>
<feature type="transmembrane region" description="Helical" evidence="2">
    <location>
        <begin position="309"/>
        <end position="332"/>
    </location>
</feature>
<dbReference type="AlphaFoldDB" id="A0A8G0PCV4"/>
<feature type="region of interest" description="Disordered" evidence="1">
    <location>
        <begin position="375"/>
        <end position="394"/>
    </location>
</feature>
<dbReference type="Proteomes" id="UP000826661">
    <property type="component" value="Chromosome II"/>
</dbReference>